<feature type="chain" id="PRO_5011750548" description="Pentapeptide MXKDX repeat protein" evidence="2">
    <location>
        <begin position="24"/>
        <end position="93"/>
    </location>
</feature>
<evidence type="ECO:0008006" key="5">
    <source>
        <dbReference type="Google" id="ProtNLM"/>
    </source>
</evidence>
<evidence type="ECO:0000256" key="1">
    <source>
        <dbReference type="SAM" id="MobiDB-lite"/>
    </source>
</evidence>
<dbReference type="EMBL" id="FOQH01000028">
    <property type="protein sequence ID" value="SFJ28912.1"/>
    <property type="molecule type" value="Genomic_DNA"/>
</dbReference>
<name>A0A1I3Q5M0_9RHOB</name>
<feature type="compositionally biased region" description="Polar residues" evidence="1">
    <location>
        <begin position="31"/>
        <end position="40"/>
    </location>
</feature>
<proteinExistence type="predicted"/>
<protein>
    <recommendedName>
        <fullName evidence="5">Pentapeptide MXKDX repeat protein</fullName>
    </recommendedName>
</protein>
<gene>
    <name evidence="3" type="ORF">SAMN05216258_1281</name>
</gene>
<accession>A0A1I3Q5M0</accession>
<dbReference type="Proteomes" id="UP000199377">
    <property type="component" value="Unassembled WGS sequence"/>
</dbReference>
<reference evidence="3 4" key="1">
    <citation type="submission" date="2016-10" db="EMBL/GenBank/DDBJ databases">
        <authorList>
            <person name="de Groot N.N."/>
        </authorList>
    </citation>
    <scope>NUCLEOTIDE SEQUENCE [LARGE SCALE GENOMIC DNA]</scope>
    <source>
        <strain evidence="3 4">CGMCC 1.11030</strain>
    </source>
</reference>
<dbReference type="AlphaFoldDB" id="A0A1I3Q5M0"/>
<keyword evidence="2" id="KW-0732">Signal</keyword>
<evidence type="ECO:0000313" key="3">
    <source>
        <dbReference type="EMBL" id="SFJ28912.1"/>
    </source>
</evidence>
<evidence type="ECO:0000256" key="2">
    <source>
        <dbReference type="SAM" id="SignalP"/>
    </source>
</evidence>
<evidence type="ECO:0000313" key="4">
    <source>
        <dbReference type="Proteomes" id="UP000199377"/>
    </source>
</evidence>
<sequence length="93" mass="9715">MKTTKIGIPAAALAALLATAAVAQEAGDTAPDQSMQNQDPMSGKMMGGDMSGMEGMHGMMQMMAKMEPMMEACMEMMRAANETEAPAAEPQEG</sequence>
<dbReference type="STRING" id="1114924.SAMN05216258_1281"/>
<keyword evidence="4" id="KW-1185">Reference proteome</keyword>
<organism evidence="3 4">
    <name type="scientific">Albimonas pacifica</name>
    <dbReference type="NCBI Taxonomy" id="1114924"/>
    <lineage>
        <taxon>Bacteria</taxon>
        <taxon>Pseudomonadati</taxon>
        <taxon>Pseudomonadota</taxon>
        <taxon>Alphaproteobacteria</taxon>
        <taxon>Rhodobacterales</taxon>
        <taxon>Paracoccaceae</taxon>
        <taxon>Albimonas</taxon>
    </lineage>
</organism>
<feature type="signal peptide" evidence="2">
    <location>
        <begin position="1"/>
        <end position="23"/>
    </location>
</feature>
<feature type="region of interest" description="Disordered" evidence="1">
    <location>
        <begin position="24"/>
        <end position="50"/>
    </location>
</feature>
<dbReference type="RefSeq" id="WP_092866293.1">
    <property type="nucleotide sequence ID" value="NZ_FOQH01000028.1"/>
</dbReference>